<protein>
    <submittedName>
        <fullName evidence="1">Uncharacterized protein</fullName>
    </submittedName>
</protein>
<dbReference type="AlphaFoldDB" id="A0A375H329"/>
<dbReference type="Proteomes" id="UP000255168">
    <property type="component" value="Chromosome I"/>
</dbReference>
<dbReference type="EMBL" id="LT984806">
    <property type="protein sequence ID" value="SPD46664.1"/>
    <property type="molecule type" value="Genomic_DNA"/>
</dbReference>
<proteinExistence type="predicted"/>
<reference evidence="1 2" key="1">
    <citation type="submission" date="2018-01" db="EMBL/GenBank/DDBJ databases">
        <authorList>
            <person name="Clerissi C."/>
        </authorList>
    </citation>
    <scope>NUCLEOTIDE SEQUENCE [LARGE SCALE GENOMIC DNA]</scope>
    <source>
        <strain evidence="1">Cupriavidus taiwanensis STM 6160</strain>
    </source>
</reference>
<sequence>MADFNHEVECMVLLWSTRFETLASNRRFFCTGRERSNCRAYQGAAFRSWLSHDRYRLA</sequence>
<name>A0A375H329_9BURK</name>
<organism evidence="1 2">
    <name type="scientific">Cupriavidus neocaledonicus</name>
    <dbReference type="NCBI Taxonomy" id="1040979"/>
    <lineage>
        <taxon>Bacteria</taxon>
        <taxon>Pseudomonadati</taxon>
        <taxon>Pseudomonadota</taxon>
        <taxon>Betaproteobacteria</taxon>
        <taxon>Burkholderiales</taxon>
        <taxon>Burkholderiaceae</taxon>
        <taxon>Cupriavidus</taxon>
    </lineage>
</organism>
<accession>A0A375H329</accession>
<evidence type="ECO:0000313" key="2">
    <source>
        <dbReference type="Proteomes" id="UP000255168"/>
    </source>
</evidence>
<gene>
    <name evidence="1" type="ORF">CBM2607_11604</name>
</gene>
<evidence type="ECO:0000313" key="1">
    <source>
        <dbReference type="EMBL" id="SPD46664.1"/>
    </source>
</evidence>